<gene>
    <name evidence="1" type="ORF">EZS27_007776</name>
</gene>
<dbReference type="EMBL" id="SNRY01000209">
    <property type="protein sequence ID" value="KAA6344618.1"/>
    <property type="molecule type" value="Genomic_DNA"/>
</dbReference>
<evidence type="ECO:0008006" key="2">
    <source>
        <dbReference type="Google" id="ProtNLM"/>
    </source>
</evidence>
<dbReference type="AlphaFoldDB" id="A0A5J4SFD4"/>
<protein>
    <recommendedName>
        <fullName evidence="2">Transposase</fullName>
    </recommendedName>
</protein>
<proteinExistence type="predicted"/>
<comment type="caution">
    <text evidence="1">The sequence shown here is derived from an EMBL/GenBank/DDBJ whole genome shotgun (WGS) entry which is preliminary data.</text>
</comment>
<dbReference type="InterPro" id="IPR011518">
    <property type="entry name" value="Transposase_36"/>
</dbReference>
<dbReference type="Pfam" id="PF07592">
    <property type="entry name" value="DDE_Tnp_ISAZ013"/>
    <property type="match status" value="1"/>
</dbReference>
<sequence>MRSGYNGVSVVSERLGIHKHTVRKGKKELENEIIPREGFIRQGRWKKKTVVVNGLIESLLIVLQTFTTGNPMKEGELWTNLIAGVRRNFVENNLPVLSLDTKKKEMLGNFYREGKLYTKEAIQVNDHDFNSFSAGVVIPHGIYDVTGNTCYLSIGTSKDTAEFVSDNIEYHWNNSIKNHYPDAKKMLLLCDGGRQ</sequence>
<name>A0A5J4SFD4_9ZZZZ</name>
<accession>A0A5J4SFD4</accession>
<organism evidence="1">
    <name type="scientific">termite gut metagenome</name>
    <dbReference type="NCBI Taxonomy" id="433724"/>
    <lineage>
        <taxon>unclassified sequences</taxon>
        <taxon>metagenomes</taxon>
        <taxon>organismal metagenomes</taxon>
    </lineage>
</organism>
<reference evidence="1" key="1">
    <citation type="submission" date="2019-03" db="EMBL/GenBank/DDBJ databases">
        <title>Single cell metagenomics reveals metabolic interactions within the superorganism composed of flagellate Streblomastix strix and complex community of Bacteroidetes bacteria on its surface.</title>
        <authorList>
            <person name="Treitli S.C."/>
            <person name="Kolisko M."/>
            <person name="Husnik F."/>
            <person name="Keeling P."/>
            <person name="Hampl V."/>
        </authorList>
    </citation>
    <scope>NUCLEOTIDE SEQUENCE</scope>
    <source>
        <strain evidence="1">STM</strain>
    </source>
</reference>
<evidence type="ECO:0000313" key="1">
    <source>
        <dbReference type="EMBL" id="KAA6344618.1"/>
    </source>
</evidence>